<dbReference type="Proteomes" id="UP001148838">
    <property type="component" value="Unassembled WGS sequence"/>
</dbReference>
<sequence>MCNQLKVLANLFYGLTPNDVKRAAFEFAEANKIKHPFSKETKMAGRYWLQGFLKRNSSLSLRKPEAIQIIITLIFTQPHHKCNVAAQSTVSAAVNETPGEISISTNLDEISPGPSTSNNRRSGGRKKQHSEILTSSPMKKKCEAKKQKKLSQKEQKKYEPKRSAAKRSDAKKKLPKKFFESSS</sequence>
<organism evidence="2 3">
    <name type="scientific">Periplaneta americana</name>
    <name type="common">American cockroach</name>
    <name type="synonym">Blatta americana</name>
    <dbReference type="NCBI Taxonomy" id="6978"/>
    <lineage>
        <taxon>Eukaryota</taxon>
        <taxon>Metazoa</taxon>
        <taxon>Ecdysozoa</taxon>
        <taxon>Arthropoda</taxon>
        <taxon>Hexapoda</taxon>
        <taxon>Insecta</taxon>
        <taxon>Pterygota</taxon>
        <taxon>Neoptera</taxon>
        <taxon>Polyneoptera</taxon>
        <taxon>Dictyoptera</taxon>
        <taxon>Blattodea</taxon>
        <taxon>Blattoidea</taxon>
        <taxon>Blattidae</taxon>
        <taxon>Blattinae</taxon>
        <taxon>Periplaneta</taxon>
    </lineage>
</organism>
<keyword evidence="3" id="KW-1185">Reference proteome</keyword>
<comment type="caution">
    <text evidence="2">The sequence shown here is derived from an EMBL/GenBank/DDBJ whole genome shotgun (WGS) entry which is preliminary data.</text>
</comment>
<protein>
    <recommendedName>
        <fullName evidence="4">HTH CENPB-type domain-containing protein</fullName>
    </recommendedName>
</protein>
<dbReference type="EMBL" id="JAJSOF020000009">
    <property type="protein sequence ID" value="KAJ4446572.1"/>
    <property type="molecule type" value="Genomic_DNA"/>
</dbReference>
<reference evidence="2 3" key="1">
    <citation type="journal article" date="2022" name="Allergy">
        <title>Genome assembly and annotation of Periplaneta americana reveal a comprehensive cockroach allergen profile.</title>
        <authorList>
            <person name="Wang L."/>
            <person name="Xiong Q."/>
            <person name="Saelim N."/>
            <person name="Wang L."/>
            <person name="Nong W."/>
            <person name="Wan A.T."/>
            <person name="Shi M."/>
            <person name="Liu X."/>
            <person name="Cao Q."/>
            <person name="Hui J.H.L."/>
            <person name="Sookrung N."/>
            <person name="Leung T.F."/>
            <person name="Tungtrongchitr A."/>
            <person name="Tsui S.K.W."/>
        </authorList>
    </citation>
    <scope>NUCLEOTIDE SEQUENCE [LARGE SCALE GENOMIC DNA]</scope>
    <source>
        <strain evidence="2">PWHHKU_190912</strain>
    </source>
</reference>
<feature type="region of interest" description="Disordered" evidence="1">
    <location>
        <begin position="103"/>
        <end position="183"/>
    </location>
</feature>
<evidence type="ECO:0000313" key="3">
    <source>
        <dbReference type="Proteomes" id="UP001148838"/>
    </source>
</evidence>
<feature type="compositionally biased region" description="Polar residues" evidence="1">
    <location>
        <begin position="103"/>
        <end position="121"/>
    </location>
</feature>
<proteinExistence type="predicted"/>
<accession>A0ABQ8TKS2</accession>
<name>A0ABQ8TKS2_PERAM</name>
<gene>
    <name evidence="2" type="ORF">ANN_13269</name>
</gene>
<feature type="compositionally biased region" description="Basic and acidic residues" evidence="1">
    <location>
        <begin position="140"/>
        <end position="172"/>
    </location>
</feature>
<evidence type="ECO:0000256" key="1">
    <source>
        <dbReference type="SAM" id="MobiDB-lite"/>
    </source>
</evidence>
<evidence type="ECO:0008006" key="4">
    <source>
        <dbReference type="Google" id="ProtNLM"/>
    </source>
</evidence>
<evidence type="ECO:0000313" key="2">
    <source>
        <dbReference type="EMBL" id="KAJ4446572.1"/>
    </source>
</evidence>